<dbReference type="InterPro" id="IPR043128">
    <property type="entry name" value="Rev_trsase/Diguanyl_cyclase"/>
</dbReference>
<dbReference type="CDD" id="cd17574">
    <property type="entry name" value="REC_OmpR"/>
    <property type="match status" value="1"/>
</dbReference>
<feature type="modified residue" description="4-aspartylphosphate" evidence="1">
    <location>
        <position position="468"/>
    </location>
</feature>
<dbReference type="Gene3D" id="1.20.120.160">
    <property type="entry name" value="HPT domain"/>
    <property type="match status" value="1"/>
</dbReference>
<dbReference type="Pfam" id="PF00072">
    <property type="entry name" value="Response_reg"/>
    <property type="match status" value="2"/>
</dbReference>
<dbReference type="SMART" id="SM00267">
    <property type="entry name" value="GGDEF"/>
    <property type="match status" value="1"/>
</dbReference>
<dbReference type="InterPro" id="IPR036641">
    <property type="entry name" value="HPT_dom_sf"/>
</dbReference>
<dbReference type="PROSITE" id="PS50887">
    <property type="entry name" value="GGDEF"/>
    <property type="match status" value="1"/>
</dbReference>
<organism evidence="4 5">
    <name type="scientific">Robertmurraya mangrovi</name>
    <dbReference type="NCBI Taxonomy" id="3098077"/>
    <lineage>
        <taxon>Bacteria</taxon>
        <taxon>Bacillati</taxon>
        <taxon>Bacillota</taxon>
        <taxon>Bacilli</taxon>
        <taxon>Bacillales</taxon>
        <taxon>Bacillaceae</taxon>
        <taxon>Robertmurraya</taxon>
    </lineage>
</organism>
<sequence length="539" mass="62432">MVNLDKYKSILFEKIKNQLTEWFEMNPSNEVDQEEVNRFLHSLKGTSGTLQLGGLEQIASQLMLVAENREVSWKVEELRDFLYELIGLSYEYEHFHEIEEKPTINRDESLPLIQVIDDDVSMLILLKDALEEQGWMVITNTEPTKATKNYFDMHPDCLIVDINLPTKSGFELLQELQSHNSKKFIPTIVISIENNRNSRIKAYQLGADDFIKKPIDIEEFIVRVNRHLRRKQLFDQSVLIDELTQVYNRKFLEDSFNRSTNELKRLNTYFTIAVLDLDFFKKVNDTYGHIAGDRVLASFAQFLNDSTRSSDTVFRYGGEEFIILFPRTRDYEAKEVLTRLIEKFSKIEFKENGQSFFVTFSAGVFMVLDGNIDLKSAIKTADQALYMAKENGRARVESANSLQHGMKKKVLNVSVIDDDAIIRTMLMKILKSMEFDHIELDIEVFEDGLKYFESKRNDKKGQHFLILDGVMPVMDGIEVLQKVKQSKNANQYHILMLTGRKSDQDIASALKLGADDYVTKPFSITELQARINLLINRMK</sequence>
<dbReference type="NCBIfam" id="TIGR00254">
    <property type="entry name" value="GGDEF"/>
    <property type="match status" value="1"/>
</dbReference>
<dbReference type="RefSeq" id="WP_322448274.1">
    <property type="nucleotide sequence ID" value="NZ_JAXOFX010000018.1"/>
</dbReference>
<keyword evidence="4" id="KW-0808">Transferase</keyword>
<dbReference type="Proteomes" id="UP001290455">
    <property type="component" value="Unassembled WGS sequence"/>
</dbReference>
<keyword evidence="5" id="KW-1185">Reference proteome</keyword>
<gene>
    <name evidence="4" type="ORF">SM124_19855</name>
</gene>
<dbReference type="GO" id="GO:0052621">
    <property type="term" value="F:diguanylate cyclase activity"/>
    <property type="evidence" value="ECO:0007669"/>
    <property type="project" value="UniProtKB-EC"/>
</dbReference>
<name>A0ABU5J3J8_9BACI</name>
<reference evidence="4 5" key="1">
    <citation type="submission" date="2023-11" db="EMBL/GenBank/DDBJ databases">
        <title>Bacillus jintuensis, isolated from a mudflat on the Beibu Gulf coast.</title>
        <authorList>
            <person name="Li M."/>
        </authorList>
    </citation>
    <scope>NUCLEOTIDE SEQUENCE [LARGE SCALE GENOMIC DNA]</scope>
    <source>
        <strain evidence="4 5">31A1R</strain>
    </source>
</reference>
<feature type="domain" description="Response regulatory" evidence="2">
    <location>
        <begin position="412"/>
        <end position="535"/>
    </location>
</feature>
<proteinExistence type="predicted"/>
<feature type="domain" description="GGDEF" evidence="3">
    <location>
        <begin position="268"/>
        <end position="401"/>
    </location>
</feature>
<evidence type="ECO:0000259" key="2">
    <source>
        <dbReference type="PROSITE" id="PS50110"/>
    </source>
</evidence>
<dbReference type="InterPro" id="IPR000160">
    <property type="entry name" value="GGDEF_dom"/>
</dbReference>
<feature type="domain" description="Response regulatory" evidence="2">
    <location>
        <begin position="112"/>
        <end position="228"/>
    </location>
</feature>
<dbReference type="CDD" id="cd01949">
    <property type="entry name" value="GGDEF"/>
    <property type="match status" value="1"/>
</dbReference>
<dbReference type="InterPro" id="IPR011006">
    <property type="entry name" value="CheY-like_superfamily"/>
</dbReference>
<dbReference type="InterPro" id="IPR001789">
    <property type="entry name" value="Sig_transdc_resp-reg_receiver"/>
</dbReference>
<accession>A0ABU5J3J8</accession>
<comment type="caution">
    <text evidence="4">The sequence shown here is derived from an EMBL/GenBank/DDBJ whole genome shotgun (WGS) entry which is preliminary data.</text>
</comment>
<dbReference type="SUPFAM" id="SSF47226">
    <property type="entry name" value="Histidine-containing phosphotransfer domain, HPT domain"/>
    <property type="match status" value="1"/>
</dbReference>
<dbReference type="PROSITE" id="PS50110">
    <property type="entry name" value="RESPONSE_REGULATORY"/>
    <property type="match status" value="2"/>
</dbReference>
<dbReference type="Pfam" id="PF00990">
    <property type="entry name" value="GGDEF"/>
    <property type="match status" value="1"/>
</dbReference>
<keyword evidence="1" id="KW-0597">Phosphoprotein</keyword>
<evidence type="ECO:0000313" key="4">
    <source>
        <dbReference type="EMBL" id="MDZ5473979.1"/>
    </source>
</evidence>
<dbReference type="InterPro" id="IPR008207">
    <property type="entry name" value="Sig_transdc_His_kin_Hpt_dom"/>
</dbReference>
<evidence type="ECO:0000313" key="5">
    <source>
        <dbReference type="Proteomes" id="UP001290455"/>
    </source>
</evidence>
<dbReference type="PANTHER" id="PTHR45138:SF9">
    <property type="entry name" value="DIGUANYLATE CYCLASE DGCM-RELATED"/>
    <property type="match status" value="1"/>
</dbReference>
<feature type="modified residue" description="4-aspartylphosphate" evidence="1">
    <location>
        <position position="161"/>
    </location>
</feature>
<dbReference type="SMART" id="SM00448">
    <property type="entry name" value="REC"/>
    <property type="match status" value="2"/>
</dbReference>
<dbReference type="EMBL" id="JAXOFX010000018">
    <property type="protein sequence ID" value="MDZ5473979.1"/>
    <property type="molecule type" value="Genomic_DNA"/>
</dbReference>
<dbReference type="InterPro" id="IPR029787">
    <property type="entry name" value="Nucleotide_cyclase"/>
</dbReference>
<dbReference type="Pfam" id="PF01627">
    <property type="entry name" value="Hpt"/>
    <property type="match status" value="1"/>
</dbReference>
<evidence type="ECO:0000259" key="3">
    <source>
        <dbReference type="PROSITE" id="PS50887"/>
    </source>
</evidence>
<dbReference type="InterPro" id="IPR050469">
    <property type="entry name" value="Diguanylate_Cyclase"/>
</dbReference>
<dbReference type="Gene3D" id="3.30.70.270">
    <property type="match status" value="1"/>
</dbReference>
<dbReference type="PANTHER" id="PTHR45138">
    <property type="entry name" value="REGULATORY COMPONENTS OF SENSORY TRANSDUCTION SYSTEM"/>
    <property type="match status" value="1"/>
</dbReference>
<protein>
    <submittedName>
        <fullName evidence="4">Diguanylate cyclase</fullName>
        <ecNumber evidence="4">2.7.7.65</ecNumber>
    </submittedName>
</protein>
<evidence type="ECO:0000256" key="1">
    <source>
        <dbReference type="PROSITE-ProRule" id="PRU00169"/>
    </source>
</evidence>
<dbReference type="EC" id="2.7.7.65" evidence="4"/>
<dbReference type="SUPFAM" id="SSF55073">
    <property type="entry name" value="Nucleotide cyclase"/>
    <property type="match status" value="1"/>
</dbReference>
<dbReference type="Gene3D" id="3.40.50.2300">
    <property type="match status" value="2"/>
</dbReference>
<dbReference type="SUPFAM" id="SSF52172">
    <property type="entry name" value="CheY-like"/>
    <property type="match status" value="2"/>
</dbReference>
<keyword evidence="4" id="KW-0548">Nucleotidyltransferase</keyword>